<dbReference type="RefSeq" id="WP_218114708.1">
    <property type="nucleotide sequence ID" value="NZ_CAJVAP010000010.1"/>
</dbReference>
<comment type="caution">
    <text evidence="7">The sequence shown here is derived from an EMBL/GenBank/DDBJ whole genome shotgun (WGS) entry which is preliminary data.</text>
</comment>
<dbReference type="AlphaFoldDB" id="A0A916JW30"/>
<feature type="transmembrane region" description="Helical" evidence="6">
    <location>
        <begin position="402"/>
        <end position="426"/>
    </location>
</feature>
<reference evidence="7" key="1">
    <citation type="submission" date="2021-06" db="EMBL/GenBank/DDBJ databases">
        <authorList>
            <person name="Criscuolo A."/>
        </authorList>
    </citation>
    <scope>NUCLEOTIDE SEQUENCE</scope>
    <source>
        <strain evidence="7">CIP111803</strain>
    </source>
</reference>
<feature type="transmembrane region" description="Helical" evidence="6">
    <location>
        <begin position="293"/>
        <end position="320"/>
    </location>
</feature>
<organism evidence="7 8">
    <name type="scientific">Leucobacter soli</name>
    <dbReference type="NCBI Taxonomy" id="2812850"/>
    <lineage>
        <taxon>Bacteria</taxon>
        <taxon>Bacillati</taxon>
        <taxon>Actinomycetota</taxon>
        <taxon>Actinomycetes</taxon>
        <taxon>Micrococcales</taxon>
        <taxon>Microbacteriaceae</taxon>
        <taxon>Leucobacter</taxon>
    </lineage>
</organism>
<feature type="transmembrane region" description="Helical" evidence="6">
    <location>
        <begin position="176"/>
        <end position="198"/>
    </location>
</feature>
<dbReference type="GO" id="GO:0015209">
    <property type="term" value="F:cytosine transmembrane transporter activity"/>
    <property type="evidence" value="ECO:0007669"/>
    <property type="project" value="InterPro"/>
</dbReference>
<dbReference type="InterPro" id="IPR030191">
    <property type="entry name" value="CodB"/>
</dbReference>
<feature type="transmembrane region" description="Helical" evidence="6">
    <location>
        <begin position="33"/>
        <end position="59"/>
    </location>
</feature>
<keyword evidence="8" id="KW-1185">Reference proteome</keyword>
<dbReference type="InterPro" id="IPR001248">
    <property type="entry name" value="Pur-cyt_permease"/>
</dbReference>
<keyword evidence="3 6" id="KW-0812">Transmembrane</keyword>
<comment type="similarity">
    <text evidence="2">Belongs to the purine-cytosine permease (2.A.39) family.</text>
</comment>
<evidence type="ECO:0000313" key="7">
    <source>
        <dbReference type="EMBL" id="CAG7608109.1"/>
    </source>
</evidence>
<dbReference type="EMBL" id="CAJVAP010000010">
    <property type="protein sequence ID" value="CAG7608109.1"/>
    <property type="molecule type" value="Genomic_DNA"/>
</dbReference>
<dbReference type="Pfam" id="PF02133">
    <property type="entry name" value="Transp_cyt_pur"/>
    <property type="match status" value="1"/>
</dbReference>
<feature type="transmembrane region" description="Helical" evidence="6">
    <location>
        <begin position="250"/>
        <end position="273"/>
    </location>
</feature>
<evidence type="ECO:0000256" key="5">
    <source>
        <dbReference type="ARBA" id="ARBA00023136"/>
    </source>
</evidence>
<dbReference type="PANTHER" id="PTHR30569:SF0">
    <property type="entry name" value="CYTOSINE PERMEASE"/>
    <property type="match status" value="1"/>
</dbReference>
<evidence type="ECO:0000256" key="1">
    <source>
        <dbReference type="ARBA" id="ARBA00004141"/>
    </source>
</evidence>
<keyword evidence="4 6" id="KW-1133">Transmembrane helix</keyword>
<keyword evidence="5 6" id="KW-0472">Membrane</keyword>
<feature type="transmembrane region" description="Helical" evidence="6">
    <location>
        <begin position="146"/>
        <end position="164"/>
    </location>
</feature>
<proteinExistence type="inferred from homology"/>
<feature type="transmembrane region" description="Helical" evidence="6">
    <location>
        <begin position="332"/>
        <end position="350"/>
    </location>
</feature>
<evidence type="ECO:0000256" key="3">
    <source>
        <dbReference type="ARBA" id="ARBA00022692"/>
    </source>
</evidence>
<dbReference type="GO" id="GO:0005886">
    <property type="term" value="C:plasma membrane"/>
    <property type="evidence" value="ECO:0007669"/>
    <property type="project" value="TreeGrafter"/>
</dbReference>
<comment type="subcellular location">
    <subcellularLocation>
        <location evidence="1">Membrane</location>
        <topology evidence="1">Multi-pass membrane protein</topology>
    </subcellularLocation>
</comment>
<accession>A0A916JW30</accession>
<dbReference type="PANTHER" id="PTHR30569">
    <property type="entry name" value="CYTOSINE TRANSPORTER CODB"/>
    <property type="match status" value="1"/>
</dbReference>
<feature type="transmembrane region" description="Helical" evidence="6">
    <location>
        <begin position="438"/>
        <end position="458"/>
    </location>
</feature>
<dbReference type="Proteomes" id="UP000693892">
    <property type="component" value="Unassembled WGS sequence"/>
</dbReference>
<sequence length="481" mass="51335">MTAQNNNLTSQLDAQSVQDGLPLPRGKRTWGPFAIFSTSVSTAIATWCFIIGGFVAYYLPAGTGTLAIMAGALLGILFIVLACLPISSKYGIDAVAASKAQLGNRGSGLAIALVYLATLGWNIYLFVLLGRAVTAILGGFGIEAQAWMPGAFGIVGVLVVLVLLRKGATNVRNFSVAISIAVLVLSLAIMYMLIASSGWDTLINAPAVAPWEDFSIDWTSSMEVLIASNLSWWAYTGVIIRNSPSARKSLWPAFFGLGVAVGVGSLTGLYGGLLQPESGGDPTQYLVDVGGPLFGIVALVFIVLANIGTALIGAYACTVAFRQIRVVRKTSWLTSTMVAIIPAIILAGFFQDWVFDNFGTFLGFLGLAFAPICGIQIVDYFILRKQRLHVASLYVNDRRSQYWFWGGINWVSIVAFAAGVITYLYLLDPITYESRAPFQYTTATIPALVIAGLVYWVGTKLVTIPLGKGGYAAVVSTDAVR</sequence>
<evidence type="ECO:0000256" key="4">
    <source>
        <dbReference type="ARBA" id="ARBA00022989"/>
    </source>
</evidence>
<feature type="transmembrane region" description="Helical" evidence="6">
    <location>
        <begin position="362"/>
        <end position="382"/>
    </location>
</feature>
<gene>
    <name evidence="7" type="ORF">LEUCIP111803_01083</name>
</gene>
<protein>
    <submittedName>
        <fullName evidence="7">Uncharacterized protein</fullName>
    </submittedName>
</protein>
<feature type="transmembrane region" description="Helical" evidence="6">
    <location>
        <begin position="65"/>
        <end position="86"/>
    </location>
</feature>
<evidence type="ECO:0000256" key="6">
    <source>
        <dbReference type="SAM" id="Phobius"/>
    </source>
</evidence>
<evidence type="ECO:0000313" key="8">
    <source>
        <dbReference type="Proteomes" id="UP000693892"/>
    </source>
</evidence>
<evidence type="ECO:0000256" key="2">
    <source>
        <dbReference type="ARBA" id="ARBA00008974"/>
    </source>
</evidence>
<feature type="transmembrane region" description="Helical" evidence="6">
    <location>
        <begin position="218"/>
        <end position="238"/>
    </location>
</feature>
<name>A0A916JW30_9MICO</name>
<feature type="transmembrane region" description="Helical" evidence="6">
    <location>
        <begin position="107"/>
        <end position="126"/>
    </location>
</feature>